<feature type="compositionally biased region" description="Polar residues" evidence="11">
    <location>
        <begin position="392"/>
        <end position="401"/>
    </location>
</feature>
<dbReference type="InterPro" id="IPR035451">
    <property type="entry name" value="Ada-like_dom_sf"/>
</dbReference>
<dbReference type="CDD" id="cd06445">
    <property type="entry name" value="ATase"/>
    <property type="match status" value="1"/>
</dbReference>
<dbReference type="Pfam" id="PF12833">
    <property type="entry name" value="HTH_18"/>
    <property type="match status" value="1"/>
</dbReference>
<evidence type="ECO:0000256" key="9">
    <source>
        <dbReference type="ARBA" id="ARBA00023204"/>
    </source>
</evidence>
<keyword evidence="5" id="KW-0227">DNA damage</keyword>
<evidence type="ECO:0000256" key="2">
    <source>
        <dbReference type="ARBA" id="ARBA00001947"/>
    </source>
</evidence>
<comment type="caution">
    <text evidence="13">The sequence shown here is derived from an EMBL/GenBank/DDBJ whole genome shotgun (WGS) entry which is preliminary data.</text>
</comment>
<reference evidence="13 14" key="1">
    <citation type="journal article" date="2020" name="FEMS Microbiol. Ecol.">
        <title>Temporal dynamics of bacterial communities during seed development and maturation.</title>
        <authorList>
            <person name="Chesneau G."/>
            <person name="Torres-Cortes G."/>
            <person name="Briand M."/>
            <person name="Darrasse A."/>
            <person name="Preveaux A."/>
            <person name="Marais C."/>
            <person name="Jacques M.A."/>
            <person name="Shade A."/>
            <person name="Barret M."/>
        </authorList>
    </citation>
    <scope>NUCLEOTIDE SEQUENCE [LARGE SCALE GENOMIC DNA]</scope>
    <source>
        <strain evidence="13 14">CFBP13723</strain>
    </source>
</reference>
<dbReference type="PANTHER" id="PTHR10815:SF14">
    <property type="entry name" value="BIFUNCTIONAL TRANSCRIPTIONAL ACTIVATOR_DNA REPAIR ENZYME ADA"/>
    <property type="match status" value="1"/>
</dbReference>
<dbReference type="InterPro" id="IPR001497">
    <property type="entry name" value="MethylDNA_cys_MeTrfase_AS"/>
</dbReference>
<feature type="domain" description="HTH araC/xylS-type" evidence="12">
    <location>
        <begin position="112"/>
        <end position="194"/>
    </location>
</feature>
<dbReference type="Pfam" id="PF02805">
    <property type="entry name" value="Ada_Zn_binding"/>
    <property type="match status" value="1"/>
</dbReference>
<dbReference type="PIRSF" id="PIRSF000409">
    <property type="entry name" value="Ada"/>
    <property type="match status" value="1"/>
</dbReference>
<dbReference type="InterPro" id="IPR036631">
    <property type="entry name" value="MGMT_N_sf"/>
</dbReference>
<dbReference type="SUPFAM" id="SSF46767">
    <property type="entry name" value="Methylated DNA-protein cysteine methyltransferase, C-terminal domain"/>
    <property type="match status" value="1"/>
</dbReference>
<keyword evidence="14" id="KW-1185">Reference proteome</keyword>
<dbReference type="SUPFAM" id="SSF53155">
    <property type="entry name" value="Methylated DNA-protein cysteine methyltransferase domain"/>
    <property type="match status" value="1"/>
</dbReference>
<evidence type="ECO:0000256" key="6">
    <source>
        <dbReference type="ARBA" id="ARBA00023015"/>
    </source>
</evidence>
<dbReference type="InterPro" id="IPR009057">
    <property type="entry name" value="Homeodomain-like_sf"/>
</dbReference>
<evidence type="ECO:0000256" key="8">
    <source>
        <dbReference type="ARBA" id="ARBA00023163"/>
    </source>
</evidence>
<keyword evidence="13" id="KW-0238">DNA-binding</keyword>
<evidence type="ECO:0000259" key="12">
    <source>
        <dbReference type="PROSITE" id="PS01124"/>
    </source>
</evidence>
<dbReference type="InterPro" id="IPR014048">
    <property type="entry name" value="MethylDNA_cys_MeTrfase_DNA-bd"/>
</dbReference>
<dbReference type="Gene3D" id="1.10.10.60">
    <property type="entry name" value="Homeodomain-like"/>
    <property type="match status" value="1"/>
</dbReference>
<proteinExistence type="predicted"/>
<dbReference type="SMART" id="SM00342">
    <property type="entry name" value="HTH_ARAC"/>
    <property type="match status" value="1"/>
</dbReference>
<evidence type="ECO:0000313" key="13">
    <source>
        <dbReference type="EMBL" id="MBD8121397.1"/>
    </source>
</evidence>
<feature type="region of interest" description="Disordered" evidence="11">
    <location>
        <begin position="374"/>
        <end position="401"/>
    </location>
</feature>
<dbReference type="InterPro" id="IPR036217">
    <property type="entry name" value="MethylDNA_cys_MeTrfase_DNAb"/>
</dbReference>
<keyword evidence="6" id="KW-0805">Transcription regulation</keyword>
<dbReference type="Gene3D" id="1.10.10.10">
    <property type="entry name" value="Winged helix-like DNA-binding domain superfamily/Winged helix DNA-binding domain"/>
    <property type="match status" value="1"/>
</dbReference>
<dbReference type="InterPro" id="IPR004026">
    <property type="entry name" value="Ada_DNA_repair_Zn-bd"/>
</dbReference>
<evidence type="ECO:0000256" key="10">
    <source>
        <dbReference type="ARBA" id="ARBA00049348"/>
    </source>
</evidence>
<keyword evidence="8" id="KW-0804">Transcription</keyword>
<dbReference type="PANTHER" id="PTHR10815">
    <property type="entry name" value="METHYLATED-DNA--PROTEIN-CYSTEINE METHYLTRANSFERASE"/>
    <property type="match status" value="1"/>
</dbReference>
<sequence>MNRDISRPSTDTTPRCAVHDARWNAVVTRDASADTSFVYAVRTTGVYCRPGSASRLPRAENVVFFDDAAQAEAAGYRPSKRTTPDRRELAAAHAAAVAAACRLIAEAEPLPSLTELAAEAGMSPWHFHRVFKAVAGVTPKAYANAHRAGVVRSKLADSGRITDAVYEAGFNSNSRFYEASSGLLGMTPTDYRKGGANLKIHFAVGQCFLGAILVAQSPRGVCAILLGEDPDRLVQSLQDQFHCATLIGGDANFERLMAQVVGFVEAPKLGLNLPLDLQGTAFQQRVWQALRQIPPGSTASYAEIAQRIGAPTASRAVALACAANSLAVAIPCHRVVRSDGALSGYRWGVERKRALLTRERDSVVHSPADFTCASNGLPAEAGPTQPDCPANAGNSSVLEKP</sequence>
<dbReference type="GO" id="GO:0008168">
    <property type="term" value="F:methyltransferase activity"/>
    <property type="evidence" value="ECO:0007669"/>
    <property type="project" value="UniProtKB-KW"/>
</dbReference>
<evidence type="ECO:0000256" key="3">
    <source>
        <dbReference type="ARBA" id="ARBA00022603"/>
    </source>
</evidence>
<dbReference type="PROSITE" id="PS01124">
    <property type="entry name" value="HTH_ARAC_FAMILY_2"/>
    <property type="match status" value="1"/>
</dbReference>
<evidence type="ECO:0000256" key="7">
    <source>
        <dbReference type="ARBA" id="ARBA00023159"/>
    </source>
</evidence>
<comment type="catalytic activity">
    <reaction evidence="1">
        <text>a 4-O-methyl-thymidine in DNA + L-cysteinyl-[protein] = a thymidine in DNA + S-methyl-L-cysteinyl-[protein]</text>
        <dbReference type="Rhea" id="RHEA:53428"/>
        <dbReference type="Rhea" id="RHEA-COMP:10131"/>
        <dbReference type="Rhea" id="RHEA-COMP:10132"/>
        <dbReference type="Rhea" id="RHEA-COMP:13555"/>
        <dbReference type="Rhea" id="RHEA-COMP:13556"/>
        <dbReference type="ChEBI" id="CHEBI:29950"/>
        <dbReference type="ChEBI" id="CHEBI:82612"/>
        <dbReference type="ChEBI" id="CHEBI:137386"/>
        <dbReference type="ChEBI" id="CHEBI:137387"/>
        <dbReference type="EC" id="2.1.1.63"/>
    </reaction>
</comment>
<evidence type="ECO:0000256" key="5">
    <source>
        <dbReference type="ARBA" id="ARBA00022763"/>
    </source>
</evidence>
<dbReference type="Pfam" id="PF01035">
    <property type="entry name" value="DNA_binding_1"/>
    <property type="match status" value="1"/>
</dbReference>
<dbReference type="NCBIfam" id="TIGR00589">
    <property type="entry name" value="ogt"/>
    <property type="match status" value="1"/>
</dbReference>
<keyword evidence="9" id="KW-0234">DNA repair</keyword>
<dbReference type="GO" id="GO:0032259">
    <property type="term" value="P:methylation"/>
    <property type="evidence" value="ECO:0007669"/>
    <property type="project" value="UniProtKB-KW"/>
</dbReference>
<dbReference type="InterPro" id="IPR018060">
    <property type="entry name" value="HTH_AraC"/>
</dbReference>
<dbReference type="Gene3D" id="3.30.160.70">
    <property type="entry name" value="Methylated DNA-protein cysteine methyltransferase domain"/>
    <property type="match status" value="1"/>
</dbReference>
<dbReference type="InterPro" id="IPR016221">
    <property type="entry name" value="Bifunct_regulatory_prot_Ada"/>
</dbReference>
<evidence type="ECO:0000256" key="11">
    <source>
        <dbReference type="SAM" id="MobiDB-lite"/>
    </source>
</evidence>
<accession>A0ABR9A637</accession>
<dbReference type="RefSeq" id="WP_191943930.1">
    <property type="nucleotide sequence ID" value="NZ_JACYNP010000003.1"/>
</dbReference>
<evidence type="ECO:0000256" key="1">
    <source>
        <dbReference type="ARBA" id="ARBA00001286"/>
    </source>
</evidence>
<dbReference type="Proteomes" id="UP000625247">
    <property type="component" value="Unassembled WGS sequence"/>
</dbReference>
<gene>
    <name evidence="13" type="primary">ada</name>
    <name evidence="13" type="ORF">IFT62_09255</name>
</gene>
<dbReference type="PROSITE" id="PS00374">
    <property type="entry name" value="MGMT"/>
    <property type="match status" value="1"/>
</dbReference>
<evidence type="ECO:0000313" key="14">
    <source>
        <dbReference type="Proteomes" id="UP000625247"/>
    </source>
</evidence>
<dbReference type="SUPFAM" id="SSF57884">
    <property type="entry name" value="Ada DNA repair protein, N-terminal domain (N-Ada 10)"/>
    <property type="match status" value="1"/>
</dbReference>
<name>A0ABR9A637_9PSED</name>
<organism evidence="13 14">
    <name type="scientific">Pseudomonas lutea</name>
    <dbReference type="NCBI Taxonomy" id="243924"/>
    <lineage>
        <taxon>Bacteria</taxon>
        <taxon>Pseudomonadati</taxon>
        <taxon>Pseudomonadota</taxon>
        <taxon>Gammaproteobacteria</taxon>
        <taxon>Pseudomonadales</taxon>
        <taxon>Pseudomonadaceae</taxon>
        <taxon>Pseudomonas</taxon>
    </lineage>
</organism>
<dbReference type="SUPFAM" id="SSF46689">
    <property type="entry name" value="Homeodomain-like"/>
    <property type="match status" value="1"/>
</dbReference>
<dbReference type="InterPro" id="IPR036388">
    <property type="entry name" value="WH-like_DNA-bd_sf"/>
</dbReference>
<evidence type="ECO:0000256" key="4">
    <source>
        <dbReference type="ARBA" id="ARBA00022679"/>
    </source>
</evidence>
<dbReference type="NCBIfam" id="NF011964">
    <property type="entry name" value="PRK15435.1"/>
    <property type="match status" value="1"/>
</dbReference>
<protein>
    <submittedName>
        <fullName evidence="13">Bifunctional DNA-binding transcriptional regulator/O6-methylguanine-DNA methyltransferase Ada</fullName>
    </submittedName>
</protein>
<dbReference type="EMBL" id="JACYNP010000003">
    <property type="protein sequence ID" value="MBD8121397.1"/>
    <property type="molecule type" value="Genomic_DNA"/>
</dbReference>
<comment type="catalytic activity">
    <reaction evidence="10">
        <text>a 6-O-methyl-2'-deoxyguanosine in DNA + L-cysteinyl-[protein] = S-methyl-L-cysteinyl-[protein] + a 2'-deoxyguanosine in DNA</text>
        <dbReference type="Rhea" id="RHEA:24000"/>
        <dbReference type="Rhea" id="RHEA-COMP:10131"/>
        <dbReference type="Rhea" id="RHEA-COMP:10132"/>
        <dbReference type="Rhea" id="RHEA-COMP:11367"/>
        <dbReference type="Rhea" id="RHEA-COMP:11368"/>
        <dbReference type="ChEBI" id="CHEBI:29950"/>
        <dbReference type="ChEBI" id="CHEBI:82612"/>
        <dbReference type="ChEBI" id="CHEBI:85445"/>
        <dbReference type="ChEBI" id="CHEBI:85448"/>
        <dbReference type="EC" id="2.1.1.63"/>
    </reaction>
</comment>
<keyword evidence="7" id="KW-0010">Activator</keyword>
<dbReference type="GO" id="GO:0003677">
    <property type="term" value="F:DNA binding"/>
    <property type="evidence" value="ECO:0007669"/>
    <property type="project" value="UniProtKB-KW"/>
</dbReference>
<keyword evidence="4" id="KW-0808">Transferase</keyword>
<keyword evidence="3 13" id="KW-0489">Methyltransferase</keyword>
<dbReference type="Gene3D" id="3.40.10.10">
    <property type="entry name" value="DNA Methylphosphotriester Repair Domain"/>
    <property type="match status" value="1"/>
</dbReference>
<comment type="cofactor">
    <cofactor evidence="2">
        <name>Zn(2+)</name>
        <dbReference type="ChEBI" id="CHEBI:29105"/>
    </cofactor>
</comment>